<organism evidence="2 3">
    <name type="scientific">candidate division LCP-89 bacterium B3_LCP</name>
    <dbReference type="NCBI Taxonomy" id="2012998"/>
    <lineage>
        <taxon>Bacteria</taxon>
        <taxon>Pseudomonadati</taxon>
        <taxon>Bacteria division LCP-89</taxon>
    </lineage>
</organism>
<accession>A0A532V563</accession>
<feature type="transmembrane region" description="Helical" evidence="1">
    <location>
        <begin position="479"/>
        <end position="502"/>
    </location>
</feature>
<keyword evidence="1" id="KW-1133">Transmembrane helix</keyword>
<evidence type="ECO:0000313" key="3">
    <source>
        <dbReference type="Proteomes" id="UP000319619"/>
    </source>
</evidence>
<gene>
    <name evidence="2" type="ORF">CEE37_01285</name>
</gene>
<dbReference type="AlphaFoldDB" id="A0A532V563"/>
<evidence type="ECO:0008006" key="4">
    <source>
        <dbReference type="Google" id="ProtNLM"/>
    </source>
</evidence>
<dbReference type="PANTHER" id="PTHR40940:SF2">
    <property type="entry name" value="BATD"/>
    <property type="match status" value="1"/>
</dbReference>
<keyword evidence="1" id="KW-0812">Transmembrane</keyword>
<dbReference type="Proteomes" id="UP000319619">
    <property type="component" value="Unassembled WGS sequence"/>
</dbReference>
<evidence type="ECO:0000256" key="1">
    <source>
        <dbReference type="SAM" id="Phobius"/>
    </source>
</evidence>
<dbReference type="PANTHER" id="PTHR40940">
    <property type="entry name" value="PROTEIN BATD-RELATED"/>
    <property type="match status" value="1"/>
</dbReference>
<proteinExistence type="predicted"/>
<comment type="caution">
    <text evidence="2">The sequence shown here is derived from an EMBL/GenBank/DDBJ whole genome shotgun (WGS) entry which is preliminary data.</text>
</comment>
<dbReference type="InterPro" id="IPR025738">
    <property type="entry name" value="BatD"/>
</dbReference>
<reference evidence="2 3" key="1">
    <citation type="submission" date="2017-06" db="EMBL/GenBank/DDBJ databases">
        <title>Novel microbial phyla capable of carbon fixation and sulfur reduction in deep-sea sediments.</title>
        <authorList>
            <person name="Huang J."/>
            <person name="Baker B."/>
            <person name="Wang Y."/>
        </authorList>
    </citation>
    <scope>NUCLEOTIDE SEQUENCE [LARGE SCALE GENOMIC DNA]</scope>
    <source>
        <strain evidence="2">B3_LCP</strain>
    </source>
</reference>
<dbReference type="EMBL" id="NJBN01000001">
    <property type="protein sequence ID" value="TKJ42343.1"/>
    <property type="molecule type" value="Genomic_DNA"/>
</dbReference>
<keyword evidence="1" id="KW-0472">Membrane</keyword>
<evidence type="ECO:0000313" key="2">
    <source>
        <dbReference type="EMBL" id="TKJ42343.1"/>
    </source>
</evidence>
<sequence>MIESINSRSVSYRTVDKRLMIFISVAVLLSLLVGITCAADITFTAVVDRTALDVTDTFTLTLQVEGSVSRVSDPKLPELSDFRIISGPNESSTFQIINTNYSLIKSWSYVLKPKRTGTLTIESVRLTHKGKIYSTEPIFLQVGSRTVTTTPGSAKRTTPLPQTTDKESSELFVRVTADKNRIFQNEQVILTYIIYTRVSVNAYEISHLPATPGFWTEEFDSSKQPAVQDEVIGGRHYKKAVIRRVALFSTHPGEMIIDPLEVTCQVQVQRQSRRRQDPFDMMFDSPFSRYRTEERFIQTDPLKLTVLPLPDEGKPRNFSGAVGNFSMEVKIDRDEVSTNEAITMSVRFNGTGNIKLLPQPDFSVPPDFEAYEPKESIKINKSGAKIFGSKTFEYVLIPRIPGKSAIPSINFAYFNPSSGTYQTIKERGFEISVTRSGDGDYGSPSGISREEVKLLAKDVRYLKTPGRLYAVGSAQNLPFAYWVGVALPPLIIVILWWAARLLGAPTLQVRRQQHRIYHKSKDKLKSLVKRTSDTNASATYGAIHNTLLNFLSTKLAIPASGLMEDDVLKELKKRDVPEDIMTTLNDIFNECNAARFAMEVTDQDVLRRLLKRVDIVLDRIEKTWGNKL</sequence>
<name>A0A532V563_UNCL8</name>
<protein>
    <recommendedName>
        <fullName evidence="4">Protein BatD</fullName>
    </recommendedName>
</protein>
<dbReference type="Pfam" id="PF13584">
    <property type="entry name" value="BatD"/>
    <property type="match status" value="2"/>
</dbReference>